<protein>
    <recommendedName>
        <fullName evidence="5">protein adenylyltransferase</fullName>
        <ecNumber evidence="5">2.7.7.108</ecNumber>
    </recommendedName>
</protein>
<dbReference type="RefSeq" id="WP_103731002.1">
    <property type="nucleotide sequence ID" value="NZ_JACOOU010000004.1"/>
</dbReference>
<dbReference type="InterPro" id="IPR033788">
    <property type="entry name" value="VbhA-like"/>
</dbReference>
<keyword evidence="4" id="KW-0067">ATP-binding</keyword>
<keyword evidence="1" id="KW-0808">Transferase</keyword>
<keyword evidence="10" id="KW-1185">Reference proteome</keyword>
<dbReference type="EC" id="2.7.7.108" evidence="5"/>
<sequence>MSKEKKWQFELENYIRQGEPDKAEKSESWQTAIGLQDVDGLKISEYLLETAKEHIEGKINIDAAQKRIQSYYEERDERRDLEDDTKEADIVSTRITRILGEHTFQFSPAEWLTIHRRLFEGVFDHAGKIRPYNITKKEWVLKGETVFYASCDSIKDTLDYDFNMEKRFSYEGMTVSDAVKHVAKFTSDIWQIHPFCEGNTRATAVFIIKYLKTLGFEVSNEAFAEHSWYFRNALVRANYNDLKNDIHATTKYLELFFENFLMDRHHQLKNRYLHVDYSDEKEIKSAAEEISKCKNCTLDCTLDEFEILKNISKNPVITQKQLAEKLGKSERTVKNRTKVLQEKGYIKRLGGKRNGRWELLVELQR</sequence>
<dbReference type="Pfam" id="PF02661">
    <property type="entry name" value="Fic"/>
    <property type="match status" value="1"/>
</dbReference>
<evidence type="ECO:0000313" key="10">
    <source>
        <dbReference type="Proteomes" id="UP000654573"/>
    </source>
</evidence>
<dbReference type="Proteomes" id="UP000654573">
    <property type="component" value="Unassembled WGS sequence"/>
</dbReference>
<comment type="catalytic activity">
    <reaction evidence="7">
        <text>L-tyrosyl-[protein] + ATP = O-(5'-adenylyl)-L-tyrosyl-[protein] + diphosphate</text>
        <dbReference type="Rhea" id="RHEA:54288"/>
        <dbReference type="Rhea" id="RHEA-COMP:10136"/>
        <dbReference type="Rhea" id="RHEA-COMP:13846"/>
        <dbReference type="ChEBI" id="CHEBI:30616"/>
        <dbReference type="ChEBI" id="CHEBI:33019"/>
        <dbReference type="ChEBI" id="CHEBI:46858"/>
        <dbReference type="ChEBI" id="CHEBI:83624"/>
        <dbReference type="EC" id="2.7.7.108"/>
    </reaction>
</comment>
<dbReference type="SUPFAM" id="SSF140931">
    <property type="entry name" value="Fic-like"/>
    <property type="match status" value="1"/>
</dbReference>
<dbReference type="Gene3D" id="1.10.3290.10">
    <property type="entry name" value="Fido-like domain"/>
    <property type="match status" value="1"/>
</dbReference>
<gene>
    <name evidence="9" type="ORF">H8S76_11800</name>
</gene>
<dbReference type="InterPro" id="IPR036597">
    <property type="entry name" value="Fido-like_dom_sf"/>
</dbReference>
<dbReference type="CDD" id="cd11586">
    <property type="entry name" value="VbhA_like"/>
    <property type="match status" value="1"/>
</dbReference>
<dbReference type="PANTHER" id="PTHR39560:SF1">
    <property type="entry name" value="PROTEIN ADENYLYLTRANSFERASE FIC-RELATED"/>
    <property type="match status" value="1"/>
</dbReference>
<evidence type="ECO:0000313" key="9">
    <source>
        <dbReference type="EMBL" id="MBC5672929.1"/>
    </source>
</evidence>
<accession>A0ABR7FCJ5</accession>
<evidence type="ECO:0000256" key="1">
    <source>
        <dbReference type="ARBA" id="ARBA00022679"/>
    </source>
</evidence>
<proteinExistence type="predicted"/>
<evidence type="ECO:0000256" key="6">
    <source>
        <dbReference type="ARBA" id="ARBA00047939"/>
    </source>
</evidence>
<evidence type="ECO:0000256" key="4">
    <source>
        <dbReference type="ARBA" id="ARBA00022840"/>
    </source>
</evidence>
<dbReference type="Gene3D" id="1.10.10.10">
    <property type="entry name" value="Winged helix-like DNA-binding domain superfamily/Winged helix DNA-binding domain"/>
    <property type="match status" value="1"/>
</dbReference>
<keyword evidence="3" id="KW-0547">Nucleotide-binding</keyword>
<evidence type="ECO:0000259" key="8">
    <source>
        <dbReference type="PROSITE" id="PS51459"/>
    </source>
</evidence>
<evidence type="ECO:0000256" key="7">
    <source>
        <dbReference type="ARBA" id="ARBA00048696"/>
    </source>
</evidence>
<dbReference type="PANTHER" id="PTHR39560">
    <property type="entry name" value="PROTEIN ADENYLYLTRANSFERASE FIC-RELATED"/>
    <property type="match status" value="1"/>
</dbReference>
<keyword evidence="2" id="KW-0548">Nucleotidyltransferase</keyword>
<evidence type="ECO:0000256" key="5">
    <source>
        <dbReference type="ARBA" id="ARBA00034531"/>
    </source>
</evidence>
<evidence type="ECO:0000256" key="3">
    <source>
        <dbReference type="ARBA" id="ARBA00022741"/>
    </source>
</evidence>
<feature type="domain" description="Fido" evidence="8">
    <location>
        <begin position="106"/>
        <end position="258"/>
    </location>
</feature>
<reference evidence="9 10" key="1">
    <citation type="submission" date="2020-08" db="EMBL/GenBank/DDBJ databases">
        <title>Genome public.</title>
        <authorList>
            <person name="Liu C."/>
            <person name="Sun Q."/>
        </authorList>
    </citation>
    <scope>NUCLEOTIDE SEQUENCE [LARGE SCALE GENOMIC DNA]</scope>
    <source>
        <strain evidence="9 10">NSJ-34</strain>
    </source>
</reference>
<evidence type="ECO:0000256" key="2">
    <source>
        <dbReference type="ARBA" id="ARBA00022695"/>
    </source>
</evidence>
<organism evidence="9 10">
    <name type="scientific">Blautia celeris</name>
    <dbReference type="NCBI Taxonomy" id="2763026"/>
    <lineage>
        <taxon>Bacteria</taxon>
        <taxon>Bacillati</taxon>
        <taxon>Bacillota</taxon>
        <taxon>Clostridia</taxon>
        <taxon>Lachnospirales</taxon>
        <taxon>Lachnospiraceae</taxon>
        <taxon>Blautia</taxon>
    </lineage>
</organism>
<comment type="catalytic activity">
    <reaction evidence="6">
        <text>L-threonyl-[protein] + ATP = 3-O-(5'-adenylyl)-L-threonyl-[protein] + diphosphate</text>
        <dbReference type="Rhea" id="RHEA:54292"/>
        <dbReference type="Rhea" id="RHEA-COMP:11060"/>
        <dbReference type="Rhea" id="RHEA-COMP:13847"/>
        <dbReference type="ChEBI" id="CHEBI:30013"/>
        <dbReference type="ChEBI" id="CHEBI:30616"/>
        <dbReference type="ChEBI" id="CHEBI:33019"/>
        <dbReference type="ChEBI" id="CHEBI:138113"/>
        <dbReference type="EC" id="2.7.7.108"/>
    </reaction>
</comment>
<dbReference type="SUPFAM" id="SSF46785">
    <property type="entry name" value="Winged helix' DNA-binding domain"/>
    <property type="match status" value="1"/>
</dbReference>
<name>A0ABR7FCJ5_9FIRM</name>
<dbReference type="Pfam" id="PF13412">
    <property type="entry name" value="HTH_24"/>
    <property type="match status" value="1"/>
</dbReference>
<dbReference type="EMBL" id="JACOOU010000004">
    <property type="protein sequence ID" value="MBC5672929.1"/>
    <property type="molecule type" value="Genomic_DNA"/>
</dbReference>
<dbReference type="InterPro" id="IPR003812">
    <property type="entry name" value="Fido"/>
</dbReference>
<comment type="caution">
    <text evidence="9">The sequence shown here is derived from an EMBL/GenBank/DDBJ whole genome shotgun (WGS) entry which is preliminary data.</text>
</comment>
<dbReference type="InterPro" id="IPR036390">
    <property type="entry name" value="WH_DNA-bd_sf"/>
</dbReference>
<dbReference type="PROSITE" id="PS51459">
    <property type="entry name" value="FIDO"/>
    <property type="match status" value="1"/>
</dbReference>
<dbReference type="InterPro" id="IPR036388">
    <property type="entry name" value="WH-like_DNA-bd_sf"/>
</dbReference>